<keyword evidence="2" id="KW-0255">Endonuclease</keyword>
<keyword evidence="2" id="KW-0540">Nuclease</keyword>
<evidence type="ECO:0000313" key="3">
    <source>
        <dbReference type="Proteomes" id="UP000279275"/>
    </source>
</evidence>
<dbReference type="AlphaFoldDB" id="A0A3M2L5H7"/>
<dbReference type="OrthoDB" id="4108239at2"/>
<dbReference type="CDD" id="cd06260">
    <property type="entry name" value="DUF820-like"/>
    <property type="match status" value="1"/>
</dbReference>
<dbReference type="Gene3D" id="3.90.1570.10">
    <property type="entry name" value="tt1808, chain A"/>
    <property type="match status" value="1"/>
</dbReference>
<organism evidence="2 3">
    <name type="scientific">Nocardia stercoris</name>
    <dbReference type="NCBI Taxonomy" id="2483361"/>
    <lineage>
        <taxon>Bacteria</taxon>
        <taxon>Bacillati</taxon>
        <taxon>Actinomycetota</taxon>
        <taxon>Actinomycetes</taxon>
        <taxon>Mycobacteriales</taxon>
        <taxon>Nocardiaceae</taxon>
        <taxon>Nocardia</taxon>
    </lineage>
</organism>
<evidence type="ECO:0000259" key="1">
    <source>
        <dbReference type="Pfam" id="PF05685"/>
    </source>
</evidence>
<dbReference type="SUPFAM" id="SSF52980">
    <property type="entry name" value="Restriction endonuclease-like"/>
    <property type="match status" value="1"/>
</dbReference>
<name>A0A3M2L5H7_9NOCA</name>
<protein>
    <submittedName>
        <fullName evidence="2">Uma2 family endonuclease</fullName>
    </submittedName>
</protein>
<dbReference type="EMBL" id="RFFH01000004">
    <property type="protein sequence ID" value="RMI32909.1"/>
    <property type="molecule type" value="Genomic_DNA"/>
</dbReference>
<dbReference type="InterPro" id="IPR011335">
    <property type="entry name" value="Restrct_endonuc-II-like"/>
</dbReference>
<dbReference type="Proteomes" id="UP000279275">
    <property type="component" value="Unassembled WGS sequence"/>
</dbReference>
<comment type="caution">
    <text evidence="2">The sequence shown here is derived from an EMBL/GenBank/DDBJ whole genome shotgun (WGS) entry which is preliminary data.</text>
</comment>
<dbReference type="InterPro" id="IPR008538">
    <property type="entry name" value="Uma2"/>
</dbReference>
<sequence length="201" mass="23325">MTWEELEQLPEEIADRIELWDGRVMWMASASAGHDTCLRRMANSLEHATRLLKSPQPEECWRVITDHAVHLDKNNLSDFLKPDFHVYRCKSLAEKIWAEDVLMVGEVLSPCNTPKLQDAKLQRYAEAGIPWYWEVELDDDRQAITSIVAHVHCRAAEMRTGVQALHPDRYFEVARWTPADEVGVDIDHPFPIRIPWTDLEL</sequence>
<dbReference type="Pfam" id="PF05685">
    <property type="entry name" value="Uma2"/>
    <property type="match status" value="1"/>
</dbReference>
<dbReference type="GO" id="GO:0004519">
    <property type="term" value="F:endonuclease activity"/>
    <property type="evidence" value="ECO:0007669"/>
    <property type="project" value="UniProtKB-KW"/>
</dbReference>
<reference evidence="2 3" key="1">
    <citation type="submission" date="2018-10" db="EMBL/GenBank/DDBJ databases">
        <title>Isolation from cow dung.</title>
        <authorList>
            <person name="Ling L."/>
        </authorList>
    </citation>
    <scope>NUCLEOTIDE SEQUENCE [LARGE SCALE GENOMIC DNA]</scope>
    <source>
        <strain evidence="2 3">NEAU-LL90</strain>
    </source>
</reference>
<keyword evidence="3" id="KW-1185">Reference proteome</keyword>
<gene>
    <name evidence="2" type="ORF">EBN03_13410</name>
</gene>
<keyword evidence="2" id="KW-0378">Hydrolase</keyword>
<dbReference type="InterPro" id="IPR012296">
    <property type="entry name" value="Nuclease_put_TT1808"/>
</dbReference>
<dbReference type="RefSeq" id="WP_122188294.1">
    <property type="nucleotide sequence ID" value="NZ_RFFH01000004.1"/>
</dbReference>
<evidence type="ECO:0000313" key="2">
    <source>
        <dbReference type="EMBL" id="RMI32909.1"/>
    </source>
</evidence>
<proteinExistence type="predicted"/>
<accession>A0A3M2L5H7</accession>
<feature type="domain" description="Putative restriction endonuclease" evidence="1">
    <location>
        <begin position="3"/>
        <end position="144"/>
    </location>
</feature>